<gene>
    <name evidence="5" type="ORF">CBY09_21535</name>
</gene>
<evidence type="ECO:0000256" key="4">
    <source>
        <dbReference type="ARBA" id="ARBA00023145"/>
    </source>
</evidence>
<dbReference type="Gene3D" id="1.10.439.10">
    <property type="entry name" value="Penicillin Amidohydrolase, domain 1"/>
    <property type="match status" value="1"/>
</dbReference>
<dbReference type="PANTHER" id="PTHR34218">
    <property type="entry name" value="PEPTIDASE S45 PENICILLIN AMIDASE"/>
    <property type="match status" value="1"/>
</dbReference>
<name>A0A235EHS7_9BURK</name>
<dbReference type="InterPro" id="IPR002692">
    <property type="entry name" value="S45"/>
</dbReference>
<keyword evidence="2" id="KW-0732">Signal</keyword>
<proteinExistence type="inferred from homology"/>
<dbReference type="PANTHER" id="PTHR34218:SF3">
    <property type="entry name" value="ACYL-HOMOSERINE LACTONE ACYLASE PVDQ"/>
    <property type="match status" value="1"/>
</dbReference>
<dbReference type="Pfam" id="PF01804">
    <property type="entry name" value="Penicil_amidase"/>
    <property type="match status" value="1"/>
</dbReference>
<comment type="caution">
    <text evidence="5">The sequence shown here is derived from an EMBL/GenBank/DDBJ whole genome shotgun (WGS) entry which is preliminary data.</text>
</comment>
<accession>A0A235EHS7</accession>
<keyword evidence="6" id="KW-1185">Reference proteome</keyword>
<dbReference type="GO" id="GO:0016811">
    <property type="term" value="F:hydrolase activity, acting on carbon-nitrogen (but not peptide) bonds, in linear amides"/>
    <property type="evidence" value="ECO:0007669"/>
    <property type="project" value="InterPro"/>
</dbReference>
<evidence type="ECO:0000256" key="2">
    <source>
        <dbReference type="ARBA" id="ARBA00022729"/>
    </source>
</evidence>
<organism evidence="5 6">
    <name type="scientific">Acidovorax kalamii</name>
    <dbReference type="NCBI Taxonomy" id="2004485"/>
    <lineage>
        <taxon>Bacteria</taxon>
        <taxon>Pseudomonadati</taxon>
        <taxon>Pseudomonadota</taxon>
        <taxon>Betaproteobacteria</taxon>
        <taxon>Burkholderiales</taxon>
        <taxon>Comamonadaceae</taxon>
        <taxon>Acidovorax</taxon>
    </lineage>
</organism>
<dbReference type="Gene3D" id="1.10.1400.10">
    <property type="match status" value="1"/>
</dbReference>
<dbReference type="InterPro" id="IPR029055">
    <property type="entry name" value="Ntn_hydrolases_N"/>
</dbReference>
<dbReference type="AlphaFoldDB" id="A0A235EHS7"/>
<comment type="similarity">
    <text evidence="1">Belongs to the peptidase S45 family.</text>
</comment>
<dbReference type="InterPro" id="IPR043147">
    <property type="entry name" value="Penicillin_amidase_A-knob"/>
</dbReference>
<evidence type="ECO:0000256" key="1">
    <source>
        <dbReference type="ARBA" id="ARBA00006586"/>
    </source>
</evidence>
<dbReference type="Gene3D" id="3.60.20.10">
    <property type="entry name" value="Glutamine Phosphoribosylpyrophosphate, subunit 1, domain 1"/>
    <property type="match status" value="1"/>
</dbReference>
<sequence>MINNLSKTHQHTELHAKARAVRAAVGAAIVASLAAGCATTQSPESLKATIRRTEMGVPHILADNWKNLGYGVGYTQAKDRICDLAELYVTARAERSYYWGGANGNLESDFYRQRLIDSGVTPALLRDPEVSWDRDYRDLVSGFVAGYNKYVRETPSAKLPVACRNQPWVKEITELDYFLNRAAGRRGPLDYVPEISNASPPKPEGAIAAALQSTDRDLVSFDSFADEHATVDGSNGWALGPATTQNGSAMLLASPHWPWEAFNKPGFWAQRVTTAHMTIPGVFNHIGVSRLGSAVQQIGHSEHIARTHTVSAVQRDVVYKLKLDPSDPTRYLYDGQSRAMERHPVTVRVREADGSIISKQRTLYWTHFGPVLLSKDRPWDTSTAYTLRSVMTALERLKVEEHKLALDRAKSTSQVLEILSRYQVQDTNTIAIDRQGNTLFADIGNIPHLDNALIARCGSTRQLDGSRSECELGTDPDSARAGIFGPKRGAVVHQKAFVANSNNPPRYANPEFPLTHLDDVFGKPGVPLSLRARLGLRLIEERMAGTDGMDGKRFSFENLQQMFLRTRVHSAELVLDDLLKACGPRPEVTLANGSLVDLRKACAVLSKWDRTYKIDSKGAHIFREFIREGGVQFLDKVDPTRPLATPRQLDVNNPTVLQALGRAVSRIQSAGIALDAELGSIQTARRGDLRIPVPGGASNDGVFNYMDVSPLMSGTYDAKGATGLFYFVEFGPKIRSRGMLIYGISSDPDSPHFADQMEAYSHGKVLDWRFDEADIASDPSLRTLTISGR</sequence>
<dbReference type="Gene3D" id="2.30.120.10">
    <property type="match status" value="1"/>
</dbReference>
<dbReference type="EMBL" id="NOIG01000013">
    <property type="protein sequence ID" value="OYD48127.1"/>
    <property type="molecule type" value="Genomic_DNA"/>
</dbReference>
<dbReference type="OrthoDB" id="9760084at2"/>
<protein>
    <recommendedName>
        <fullName evidence="7">Acylase</fullName>
    </recommendedName>
</protein>
<evidence type="ECO:0000313" key="5">
    <source>
        <dbReference type="EMBL" id="OYD48127.1"/>
    </source>
</evidence>
<evidence type="ECO:0008006" key="7">
    <source>
        <dbReference type="Google" id="ProtNLM"/>
    </source>
</evidence>
<keyword evidence="3" id="KW-0378">Hydrolase</keyword>
<dbReference type="GO" id="GO:0017000">
    <property type="term" value="P:antibiotic biosynthetic process"/>
    <property type="evidence" value="ECO:0007669"/>
    <property type="project" value="InterPro"/>
</dbReference>
<dbReference type="InterPro" id="IPR023343">
    <property type="entry name" value="Penicillin_amidase_dom1"/>
</dbReference>
<dbReference type="SUPFAM" id="SSF56235">
    <property type="entry name" value="N-terminal nucleophile aminohydrolases (Ntn hydrolases)"/>
    <property type="match status" value="1"/>
</dbReference>
<dbReference type="Proteomes" id="UP000215441">
    <property type="component" value="Unassembled WGS sequence"/>
</dbReference>
<dbReference type="RefSeq" id="WP_094291616.1">
    <property type="nucleotide sequence ID" value="NZ_NOIG01000013.1"/>
</dbReference>
<keyword evidence="4" id="KW-0865">Zymogen</keyword>
<dbReference type="InterPro" id="IPR043146">
    <property type="entry name" value="Penicillin_amidase_N_B-knob"/>
</dbReference>
<evidence type="ECO:0000256" key="3">
    <source>
        <dbReference type="ARBA" id="ARBA00022801"/>
    </source>
</evidence>
<reference evidence="5 6" key="1">
    <citation type="submission" date="2017-07" db="EMBL/GenBank/DDBJ databases">
        <title>Acidovorax KNDSW TSA 6 genome sequence and assembly.</title>
        <authorList>
            <person name="Mayilraj S."/>
        </authorList>
    </citation>
    <scope>NUCLEOTIDE SEQUENCE [LARGE SCALE GENOMIC DNA]</scope>
    <source>
        <strain evidence="5 6">KNDSW-TSA6</strain>
    </source>
</reference>
<evidence type="ECO:0000313" key="6">
    <source>
        <dbReference type="Proteomes" id="UP000215441"/>
    </source>
</evidence>